<organism evidence="1 2">
    <name type="scientific">Sphingobacterium tenebrionis</name>
    <dbReference type="NCBI Taxonomy" id="3111775"/>
    <lineage>
        <taxon>Bacteria</taxon>
        <taxon>Pseudomonadati</taxon>
        <taxon>Bacteroidota</taxon>
        <taxon>Sphingobacteriia</taxon>
        <taxon>Sphingobacteriales</taxon>
        <taxon>Sphingobacteriaceae</taxon>
        <taxon>Sphingobacterium</taxon>
    </lineage>
</organism>
<evidence type="ECO:0000313" key="1">
    <source>
        <dbReference type="EMBL" id="MEI5984444.1"/>
    </source>
</evidence>
<protein>
    <submittedName>
        <fullName evidence="1">Uncharacterized protein</fullName>
    </submittedName>
</protein>
<reference evidence="1 2" key="1">
    <citation type="submission" date="2024-01" db="EMBL/GenBank/DDBJ databases">
        <title>Sphingobacterium tenebrionis sp. nov., a novel endophyte isolated from tenebrio molitor intestines.</title>
        <authorList>
            <person name="Zhang C."/>
        </authorList>
    </citation>
    <scope>NUCLEOTIDE SEQUENCE [LARGE SCALE GENOMIC DNA]</scope>
    <source>
        <strain evidence="1 2">PU5-4</strain>
    </source>
</reference>
<keyword evidence="2" id="KW-1185">Reference proteome</keyword>
<gene>
    <name evidence="1" type="ORF">VJ786_05960</name>
</gene>
<accession>A0ABU8I403</accession>
<proteinExistence type="predicted"/>
<sequence length="139" mass="15977">MTAAVIIDHLFTLLWESDIKQTISGKIRKFNRPTNSNREDITINILSVDFDQLQEGIANINLFVPNPKFNAMIEGKDVVLTDIPDQLRINKLLGDLKAILKHHYDAEKYILVELMEQYIMPEVNQTVVTNRLKVTVKNT</sequence>
<name>A0ABU8I403_9SPHI</name>
<dbReference type="EMBL" id="JAYLLN010000010">
    <property type="protein sequence ID" value="MEI5984444.1"/>
    <property type="molecule type" value="Genomic_DNA"/>
</dbReference>
<comment type="caution">
    <text evidence="1">The sequence shown here is derived from an EMBL/GenBank/DDBJ whole genome shotgun (WGS) entry which is preliminary data.</text>
</comment>
<dbReference type="Proteomes" id="UP001363035">
    <property type="component" value="Unassembled WGS sequence"/>
</dbReference>
<dbReference type="RefSeq" id="WP_134776585.1">
    <property type="nucleotide sequence ID" value="NZ_JAYLLN010000010.1"/>
</dbReference>
<evidence type="ECO:0000313" key="2">
    <source>
        <dbReference type="Proteomes" id="UP001363035"/>
    </source>
</evidence>